<evidence type="ECO:0000256" key="5">
    <source>
        <dbReference type="SAM" id="Phobius"/>
    </source>
</evidence>
<dbReference type="GO" id="GO:0016020">
    <property type="term" value="C:membrane"/>
    <property type="evidence" value="ECO:0007669"/>
    <property type="project" value="UniProtKB-SubCell"/>
</dbReference>
<feature type="transmembrane region" description="Helical" evidence="5">
    <location>
        <begin position="166"/>
        <end position="185"/>
    </location>
</feature>
<comment type="subcellular location">
    <subcellularLocation>
        <location evidence="1">Membrane</location>
        <topology evidence="1">Multi-pass membrane protein</topology>
    </subcellularLocation>
</comment>
<dbReference type="InterPro" id="IPR005828">
    <property type="entry name" value="MFS_sugar_transport-like"/>
</dbReference>
<dbReference type="EMBL" id="SEYY01001391">
    <property type="protein sequence ID" value="KAB7505324.1"/>
    <property type="molecule type" value="Genomic_DNA"/>
</dbReference>
<dbReference type="OrthoDB" id="5296287at2759"/>
<evidence type="ECO:0000313" key="7">
    <source>
        <dbReference type="Proteomes" id="UP000326759"/>
    </source>
</evidence>
<dbReference type="GO" id="GO:0022857">
    <property type="term" value="F:transmembrane transporter activity"/>
    <property type="evidence" value="ECO:0007669"/>
    <property type="project" value="InterPro"/>
</dbReference>
<comment type="caution">
    <text evidence="6">The sequence shown here is derived from an EMBL/GenBank/DDBJ whole genome shotgun (WGS) entry which is preliminary data.</text>
</comment>
<keyword evidence="2 5" id="KW-0812">Transmembrane</keyword>
<feature type="transmembrane region" description="Helical" evidence="5">
    <location>
        <begin position="252"/>
        <end position="276"/>
    </location>
</feature>
<dbReference type="Gene3D" id="1.20.1250.20">
    <property type="entry name" value="MFS general substrate transporter like domains"/>
    <property type="match status" value="1"/>
</dbReference>
<name>A0A5N5TF74_9CRUS</name>
<gene>
    <name evidence="6" type="primary">oct-1_1</name>
    <name evidence="6" type="ORF">Anas_13335</name>
</gene>
<dbReference type="Pfam" id="PF00083">
    <property type="entry name" value="Sugar_tr"/>
    <property type="match status" value="1"/>
</dbReference>
<keyword evidence="4 5" id="KW-0472">Membrane</keyword>
<proteinExistence type="predicted"/>
<sequence>HFINFTRCLISYIVELCGERLRNLTVVSSFLGWVTGVCLVSLLSWLIADWKYLLWALNLPSAIFFLFWWLIPESPRFLLSKDKIPKFKKIMTKIAKCNGKKIGPEFESLVVIAQEEEKKKKVPFTMVLKSFSLIKHLILLSIALSLAFMFYTGISLNLHNMTGNMFLNYFMLTIFELPGILFGHWSSAYFGRRLSAVFFQSLATINIIIPVFFLDSPWTVSLFCSISKMFSGSTYVCLYKQIGELFPTPLRASAYGITGVIALAATVIVPSIIAIGHDSKATPYYFLCGFVLLQTITISFLPETLGIPYPQTIKEAMVIGKDQSYFSIIYKGNLHKKRSNQTTKAEETKD</sequence>
<dbReference type="InterPro" id="IPR036259">
    <property type="entry name" value="MFS_trans_sf"/>
</dbReference>
<accession>A0A5N5TF74</accession>
<evidence type="ECO:0000313" key="6">
    <source>
        <dbReference type="EMBL" id="KAB7505324.1"/>
    </source>
</evidence>
<feature type="transmembrane region" description="Helical" evidence="5">
    <location>
        <begin position="197"/>
        <end position="214"/>
    </location>
</feature>
<dbReference type="SUPFAM" id="SSF103473">
    <property type="entry name" value="MFS general substrate transporter"/>
    <property type="match status" value="1"/>
</dbReference>
<feature type="transmembrane region" description="Helical" evidence="5">
    <location>
        <begin position="282"/>
        <end position="301"/>
    </location>
</feature>
<feature type="transmembrane region" description="Helical" evidence="5">
    <location>
        <begin position="133"/>
        <end position="154"/>
    </location>
</feature>
<feature type="transmembrane region" description="Helical" evidence="5">
    <location>
        <begin position="53"/>
        <end position="71"/>
    </location>
</feature>
<dbReference type="AlphaFoldDB" id="A0A5N5TF74"/>
<protein>
    <submittedName>
        <fullName evidence="6">Organic cation transporter 1</fullName>
    </submittedName>
</protein>
<evidence type="ECO:0000256" key="1">
    <source>
        <dbReference type="ARBA" id="ARBA00004141"/>
    </source>
</evidence>
<dbReference type="PANTHER" id="PTHR24064">
    <property type="entry name" value="SOLUTE CARRIER FAMILY 22 MEMBER"/>
    <property type="match status" value="1"/>
</dbReference>
<organism evidence="6 7">
    <name type="scientific">Armadillidium nasatum</name>
    <dbReference type="NCBI Taxonomy" id="96803"/>
    <lineage>
        <taxon>Eukaryota</taxon>
        <taxon>Metazoa</taxon>
        <taxon>Ecdysozoa</taxon>
        <taxon>Arthropoda</taxon>
        <taxon>Crustacea</taxon>
        <taxon>Multicrustacea</taxon>
        <taxon>Malacostraca</taxon>
        <taxon>Eumalacostraca</taxon>
        <taxon>Peracarida</taxon>
        <taxon>Isopoda</taxon>
        <taxon>Oniscidea</taxon>
        <taxon>Crinocheta</taxon>
        <taxon>Armadillidiidae</taxon>
        <taxon>Armadillidium</taxon>
    </lineage>
</organism>
<dbReference type="Proteomes" id="UP000326759">
    <property type="component" value="Unassembled WGS sequence"/>
</dbReference>
<keyword evidence="3 5" id="KW-1133">Transmembrane helix</keyword>
<evidence type="ECO:0000256" key="4">
    <source>
        <dbReference type="ARBA" id="ARBA00023136"/>
    </source>
</evidence>
<keyword evidence="7" id="KW-1185">Reference proteome</keyword>
<feature type="non-terminal residue" evidence="6">
    <location>
        <position position="1"/>
    </location>
</feature>
<evidence type="ECO:0000256" key="3">
    <source>
        <dbReference type="ARBA" id="ARBA00022989"/>
    </source>
</evidence>
<evidence type="ECO:0000256" key="2">
    <source>
        <dbReference type="ARBA" id="ARBA00022692"/>
    </source>
</evidence>
<reference evidence="6 7" key="1">
    <citation type="journal article" date="2019" name="PLoS Biol.">
        <title>Sex chromosomes control vertical transmission of feminizing Wolbachia symbionts in an isopod.</title>
        <authorList>
            <person name="Becking T."/>
            <person name="Chebbi M.A."/>
            <person name="Giraud I."/>
            <person name="Moumen B."/>
            <person name="Laverre T."/>
            <person name="Caubet Y."/>
            <person name="Peccoud J."/>
            <person name="Gilbert C."/>
            <person name="Cordaux R."/>
        </authorList>
    </citation>
    <scope>NUCLEOTIDE SEQUENCE [LARGE SCALE GENOMIC DNA]</scope>
    <source>
        <strain evidence="6">ANa2</strain>
        <tissue evidence="6">Whole body excluding digestive tract and cuticle</tissue>
    </source>
</reference>
<feature type="transmembrane region" description="Helical" evidence="5">
    <location>
        <begin position="30"/>
        <end position="47"/>
    </location>
</feature>